<dbReference type="InterPro" id="IPR036397">
    <property type="entry name" value="RNaseH_sf"/>
</dbReference>
<proteinExistence type="predicted"/>
<dbReference type="PANTHER" id="PTHR47326">
    <property type="entry name" value="TRANSPOSABLE ELEMENT TC3 TRANSPOSASE-LIKE PROTEIN"/>
    <property type="match status" value="1"/>
</dbReference>
<protein>
    <submittedName>
        <fullName evidence="1">Uncharacterized protein</fullName>
    </submittedName>
</protein>
<dbReference type="EMBL" id="KQ434798">
    <property type="protein sequence ID" value="KZC05857.1"/>
    <property type="molecule type" value="Genomic_DNA"/>
</dbReference>
<evidence type="ECO:0000313" key="1">
    <source>
        <dbReference type="EMBL" id="KZC05857.1"/>
    </source>
</evidence>
<dbReference type="Gene3D" id="3.30.420.10">
    <property type="entry name" value="Ribonuclease H-like superfamily/Ribonuclease H"/>
    <property type="match status" value="1"/>
</dbReference>
<sequence length="73" mass="8363">MFFNHWVGRSSNIAWTACSPDLTPLDYFLWGTLKNKVYRELGTTAEDLRERIISACTATTAKKLEKVLRSLII</sequence>
<keyword evidence="2" id="KW-1185">Reference proteome</keyword>
<accession>A0A154P1X1</accession>
<dbReference type="GO" id="GO:0003676">
    <property type="term" value="F:nucleic acid binding"/>
    <property type="evidence" value="ECO:0007669"/>
    <property type="project" value="InterPro"/>
</dbReference>
<evidence type="ECO:0000313" key="2">
    <source>
        <dbReference type="Proteomes" id="UP000076502"/>
    </source>
</evidence>
<dbReference type="AlphaFoldDB" id="A0A154P1X1"/>
<dbReference type="Proteomes" id="UP000076502">
    <property type="component" value="Unassembled WGS sequence"/>
</dbReference>
<organism evidence="1 2">
    <name type="scientific">Dufourea novaeangliae</name>
    <name type="common">Sweat bee</name>
    <dbReference type="NCBI Taxonomy" id="178035"/>
    <lineage>
        <taxon>Eukaryota</taxon>
        <taxon>Metazoa</taxon>
        <taxon>Ecdysozoa</taxon>
        <taxon>Arthropoda</taxon>
        <taxon>Hexapoda</taxon>
        <taxon>Insecta</taxon>
        <taxon>Pterygota</taxon>
        <taxon>Neoptera</taxon>
        <taxon>Endopterygota</taxon>
        <taxon>Hymenoptera</taxon>
        <taxon>Apocrita</taxon>
        <taxon>Aculeata</taxon>
        <taxon>Apoidea</taxon>
        <taxon>Anthophila</taxon>
        <taxon>Halictidae</taxon>
        <taxon>Rophitinae</taxon>
        <taxon>Dufourea</taxon>
    </lineage>
</organism>
<gene>
    <name evidence="1" type="ORF">WN55_06854</name>
</gene>
<dbReference type="PANTHER" id="PTHR47326:SF1">
    <property type="entry name" value="HTH PSQ-TYPE DOMAIN-CONTAINING PROTEIN"/>
    <property type="match status" value="1"/>
</dbReference>
<reference evidence="1 2" key="1">
    <citation type="submission" date="2015-07" db="EMBL/GenBank/DDBJ databases">
        <title>The genome of Dufourea novaeangliae.</title>
        <authorList>
            <person name="Pan H."/>
            <person name="Kapheim K."/>
        </authorList>
    </citation>
    <scope>NUCLEOTIDE SEQUENCE [LARGE SCALE GENOMIC DNA]</scope>
    <source>
        <strain evidence="1">0120121106</strain>
        <tissue evidence="1">Whole body</tissue>
    </source>
</reference>
<name>A0A154P1X1_DUFNO</name>